<feature type="transmembrane region" description="Helical" evidence="10">
    <location>
        <begin position="6"/>
        <end position="26"/>
    </location>
</feature>
<dbReference type="Proteomes" id="UP000614811">
    <property type="component" value="Unassembled WGS sequence"/>
</dbReference>
<dbReference type="Pfam" id="PF03544">
    <property type="entry name" value="TonB_C"/>
    <property type="match status" value="1"/>
</dbReference>
<dbReference type="SUPFAM" id="SSF74653">
    <property type="entry name" value="TolA/TonB C-terminal domain"/>
    <property type="match status" value="1"/>
</dbReference>
<dbReference type="NCBIfam" id="TIGR01352">
    <property type="entry name" value="tonB_Cterm"/>
    <property type="match status" value="1"/>
</dbReference>
<evidence type="ECO:0000256" key="5">
    <source>
        <dbReference type="ARBA" id="ARBA00022519"/>
    </source>
</evidence>
<comment type="function">
    <text evidence="10">Interacts with outer membrane receptor proteins that carry out high-affinity binding and energy dependent uptake into the periplasmic space of specific substrates. It could act to transduce energy from the cytoplasmic membrane to specific energy-requiring processes in the outer membrane, resulting in the release into the periplasm of ligands bound by these outer membrane proteins.</text>
</comment>
<evidence type="ECO:0000256" key="3">
    <source>
        <dbReference type="ARBA" id="ARBA00022448"/>
    </source>
</evidence>
<keyword evidence="3 10" id="KW-0813">Transport</keyword>
<keyword evidence="7 10" id="KW-0653">Protein transport</keyword>
<accession>A0A918RTM2</accession>
<reference evidence="13" key="2">
    <citation type="submission" date="2020-09" db="EMBL/GenBank/DDBJ databases">
        <authorList>
            <person name="Sun Q."/>
            <person name="Kim S."/>
        </authorList>
    </citation>
    <scope>NUCLEOTIDE SEQUENCE</scope>
    <source>
        <strain evidence="13">KCTC 12711</strain>
    </source>
</reference>
<evidence type="ECO:0000256" key="1">
    <source>
        <dbReference type="ARBA" id="ARBA00004383"/>
    </source>
</evidence>
<dbReference type="InterPro" id="IPR051045">
    <property type="entry name" value="TonB-dependent_transducer"/>
</dbReference>
<organism evidence="13 14">
    <name type="scientific">Arenicella chitinivorans</name>
    <dbReference type="NCBI Taxonomy" id="1329800"/>
    <lineage>
        <taxon>Bacteria</taxon>
        <taxon>Pseudomonadati</taxon>
        <taxon>Pseudomonadota</taxon>
        <taxon>Gammaproteobacteria</taxon>
        <taxon>Arenicellales</taxon>
        <taxon>Arenicellaceae</taxon>
        <taxon>Arenicella</taxon>
    </lineage>
</organism>
<dbReference type="PRINTS" id="PR01374">
    <property type="entry name" value="TONBPROTEIN"/>
</dbReference>
<comment type="similarity">
    <text evidence="2 10">Belongs to the TonB family.</text>
</comment>
<evidence type="ECO:0000313" key="14">
    <source>
        <dbReference type="Proteomes" id="UP000614811"/>
    </source>
</evidence>
<evidence type="ECO:0000256" key="10">
    <source>
        <dbReference type="RuleBase" id="RU362123"/>
    </source>
</evidence>
<feature type="domain" description="TonB C-terminal" evidence="12">
    <location>
        <begin position="106"/>
        <end position="199"/>
    </location>
</feature>
<evidence type="ECO:0000313" key="13">
    <source>
        <dbReference type="EMBL" id="GHA12348.1"/>
    </source>
</evidence>
<proteinExistence type="inferred from homology"/>
<dbReference type="EMBL" id="BMXA01000003">
    <property type="protein sequence ID" value="GHA12348.1"/>
    <property type="molecule type" value="Genomic_DNA"/>
</dbReference>
<dbReference type="Gene3D" id="3.30.1150.10">
    <property type="match status" value="1"/>
</dbReference>
<dbReference type="RefSeq" id="WP_189401115.1">
    <property type="nucleotide sequence ID" value="NZ_BMXA01000003.1"/>
</dbReference>
<name>A0A918RTM2_9GAMM</name>
<dbReference type="GO" id="GO:0015031">
    <property type="term" value="P:protein transport"/>
    <property type="evidence" value="ECO:0007669"/>
    <property type="project" value="UniProtKB-UniRule"/>
</dbReference>
<comment type="subcellular location">
    <subcellularLocation>
        <location evidence="1 10">Cell inner membrane</location>
        <topology evidence="1 10">Single-pass membrane protein</topology>
        <orientation evidence="1 10">Periplasmic side</orientation>
    </subcellularLocation>
</comment>
<dbReference type="GO" id="GO:0031992">
    <property type="term" value="F:energy transducer activity"/>
    <property type="evidence" value="ECO:0007669"/>
    <property type="project" value="InterPro"/>
</dbReference>
<keyword evidence="10" id="KW-0735">Signal-anchor</keyword>
<dbReference type="PANTHER" id="PTHR33446:SF14">
    <property type="entry name" value="PROTEIN TONB"/>
    <property type="match status" value="1"/>
</dbReference>
<keyword evidence="8 10" id="KW-1133">Transmembrane helix</keyword>
<dbReference type="InterPro" id="IPR037682">
    <property type="entry name" value="TonB_C"/>
</dbReference>
<evidence type="ECO:0000256" key="4">
    <source>
        <dbReference type="ARBA" id="ARBA00022475"/>
    </source>
</evidence>
<dbReference type="AlphaFoldDB" id="A0A918RTM2"/>
<dbReference type="InterPro" id="IPR006260">
    <property type="entry name" value="TonB/TolA_C"/>
</dbReference>
<evidence type="ECO:0000256" key="2">
    <source>
        <dbReference type="ARBA" id="ARBA00006555"/>
    </source>
</evidence>
<comment type="caution">
    <text evidence="13">The sequence shown here is derived from an EMBL/GenBank/DDBJ whole genome shotgun (WGS) entry which is preliminary data.</text>
</comment>
<evidence type="ECO:0000259" key="12">
    <source>
        <dbReference type="PROSITE" id="PS52015"/>
    </source>
</evidence>
<evidence type="ECO:0000256" key="11">
    <source>
        <dbReference type="SAM" id="MobiDB-lite"/>
    </source>
</evidence>
<keyword evidence="9 10" id="KW-0472">Membrane</keyword>
<dbReference type="GO" id="GO:0055085">
    <property type="term" value="P:transmembrane transport"/>
    <property type="evidence" value="ECO:0007669"/>
    <property type="project" value="InterPro"/>
</dbReference>
<dbReference type="GO" id="GO:0030288">
    <property type="term" value="C:outer membrane-bounded periplasmic space"/>
    <property type="evidence" value="ECO:0007669"/>
    <property type="project" value="InterPro"/>
</dbReference>
<protein>
    <recommendedName>
        <fullName evidence="10">Protein TonB</fullName>
    </recommendedName>
</protein>
<dbReference type="InterPro" id="IPR003538">
    <property type="entry name" value="TonB"/>
</dbReference>
<feature type="region of interest" description="Disordered" evidence="11">
    <location>
        <begin position="52"/>
        <end position="71"/>
    </location>
</feature>
<keyword evidence="4 10" id="KW-1003">Cell membrane</keyword>
<keyword evidence="14" id="KW-1185">Reference proteome</keyword>
<gene>
    <name evidence="13" type="ORF">GCM10008090_22800</name>
</gene>
<evidence type="ECO:0000256" key="6">
    <source>
        <dbReference type="ARBA" id="ARBA00022692"/>
    </source>
</evidence>
<sequence>MLRSIPSFLIAVVVTLGLIIGMYALIKMDEPTLEEASEFKLPDFKYNPEDESVETITAKPKRPDEVQEQPDTPDVKIVADRIDINSEFAFGAVKVGINRDLKGFNSNDGEYLPIFRPPPVYPRRAAERGLCGSVDLRFTVTSSGTVRDPEVIASTSSMFEGAAKKAALKYKYKPRQVGGKPVDVPGVEIRVKFEMEGGC</sequence>
<dbReference type="GO" id="GO:0015891">
    <property type="term" value="P:siderophore transport"/>
    <property type="evidence" value="ECO:0007669"/>
    <property type="project" value="InterPro"/>
</dbReference>
<reference evidence="13" key="1">
    <citation type="journal article" date="2014" name="Int. J. Syst. Evol. Microbiol.">
        <title>Complete genome sequence of Corynebacterium casei LMG S-19264T (=DSM 44701T), isolated from a smear-ripened cheese.</title>
        <authorList>
            <consortium name="US DOE Joint Genome Institute (JGI-PGF)"/>
            <person name="Walter F."/>
            <person name="Albersmeier A."/>
            <person name="Kalinowski J."/>
            <person name="Ruckert C."/>
        </authorList>
    </citation>
    <scope>NUCLEOTIDE SEQUENCE</scope>
    <source>
        <strain evidence="13">KCTC 12711</strain>
    </source>
</reference>
<dbReference type="GO" id="GO:0005886">
    <property type="term" value="C:plasma membrane"/>
    <property type="evidence" value="ECO:0007669"/>
    <property type="project" value="UniProtKB-SubCell"/>
</dbReference>
<evidence type="ECO:0000256" key="9">
    <source>
        <dbReference type="ARBA" id="ARBA00023136"/>
    </source>
</evidence>
<dbReference type="PROSITE" id="PS52015">
    <property type="entry name" value="TONB_CTD"/>
    <property type="match status" value="1"/>
</dbReference>
<evidence type="ECO:0000256" key="7">
    <source>
        <dbReference type="ARBA" id="ARBA00022927"/>
    </source>
</evidence>
<keyword evidence="5 10" id="KW-0997">Cell inner membrane</keyword>
<evidence type="ECO:0000256" key="8">
    <source>
        <dbReference type="ARBA" id="ARBA00022989"/>
    </source>
</evidence>
<keyword evidence="6 10" id="KW-0812">Transmembrane</keyword>
<dbReference type="PANTHER" id="PTHR33446">
    <property type="entry name" value="PROTEIN TONB-RELATED"/>
    <property type="match status" value="1"/>
</dbReference>